<dbReference type="EMBL" id="BMAV01016184">
    <property type="protein sequence ID" value="GFY66664.1"/>
    <property type="molecule type" value="Genomic_DNA"/>
</dbReference>
<dbReference type="AlphaFoldDB" id="A0A8X7CCQ4"/>
<dbReference type="Proteomes" id="UP000886998">
    <property type="component" value="Unassembled WGS sequence"/>
</dbReference>
<reference evidence="1" key="1">
    <citation type="submission" date="2020-08" db="EMBL/GenBank/DDBJ databases">
        <title>Multicomponent nature underlies the extraordinary mechanical properties of spider dragline silk.</title>
        <authorList>
            <person name="Kono N."/>
            <person name="Nakamura H."/>
            <person name="Mori M."/>
            <person name="Yoshida Y."/>
            <person name="Ohtoshi R."/>
            <person name="Malay A.D."/>
            <person name="Moran D.A.P."/>
            <person name="Tomita M."/>
            <person name="Numata K."/>
            <person name="Arakawa K."/>
        </authorList>
    </citation>
    <scope>NUCLEOTIDE SEQUENCE</scope>
</reference>
<protein>
    <submittedName>
        <fullName evidence="1">Histone-lysine N-methyltransferase SETMAR</fullName>
    </submittedName>
</protein>
<dbReference type="InterPro" id="IPR036397">
    <property type="entry name" value="RNaseH_sf"/>
</dbReference>
<accession>A0A8X7CCQ4</accession>
<dbReference type="Pfam" id="PF01359">
    <property type="entry name" value="Transposase_1"/>
    <property type="match status" value="1"/>
</dbReference>
<dbReference type="Gene3D" id="3.30.420.10">
    <property type="entry name" value="Ribonuclease H-like superfamily/Ribonuclease H"/>
    <property type="match status" value="1"/>
</dbReference>
<comment type="caution">
    <text evidence="1">The sequence shown here is derived from an EMBL/GenBank/DDBJ whole genome shotgun (WGS) entry which is preliminary data.</text>
</comment>
<evidence type="ECO:0000313" key="2">
    <source>
        <dbReference type="Proteomes" id="UP000886998"/>
    </source>
</evidence>
<dbReference type="PANTHER" id="PTHR46060:SF1">
    <property type="entry name" value="MARINER MOS1 TRANSPOSASE-LIKE PROTEIN"/>
    <property type="match status" value="1"/>
</dbReference>
<organism evidence="1 2">
    <name type="scientific">Trichonephila inaurata madagascariensis</name>
    <dbReference type="NCBI Taxonomy" id="2747483"/>
    <lineage>
        <taxon>Eukaryota</taxon>
        <taxon>Metazoa</taxon>
        <taxon>Ecdysozoa</taxon>
        <taxon>Arthropoda</taxon>
        <taxon>Chelicerata</taxon>
        <taxon>Arachnida</taxon>
        <taxon>Araneae</taxon>
        <taxon>Araneomorphae</taxon>
        <taxon>Entelegynae</taxon>
        <taxon>Araneoidea</taxon>
        <taxon>Nephilidae</taxon>
        <taxon>Trichonephila</taxon>
        <taxon>Trichonephila inaurata</taxon>
    </lineage>
</organism>
<dbReference type="PANTHER" id="PTHR46060">
    <property type="entry name" value="MARINER MOS1 TRANSPOSASE-LIKE PROTEIN"/>
    <property type="match status" value="1"/>
</dbReference>
<dbReference type="InterPro" id="IPR001888">
    <property type="entry name" value="Transposase_1"/>
</dbReference>
<name>A0A8X7CCQ4_9ARAC</name>
<evidence type="ECO:0000313" key="1">
    <source>
        <dbReference type="EMBL" id="GFY66664.1"/>
    </source>
</evidence>
<gene>
    <name evidence="1" type="primary">SETMAR_4</name>
    <name evidence="1" type="ORF">TNIN_86821</name>
</gene>
<dbReference type="OrthoDB" id="6434254at2759"/>
<dbReference type="InterPro" id="IPR052709">
    <property type="entry name" value="Transposase-MT_Hybrid"/>
</dbReference>
<sequence length="169" mass="19920">MDEDRRWTLLELKRASGIEKRTVHMILRNELRLRKIAARWVLPALTEVQRWVYETELKRQSAEWRQAGSPRRQNVRQNRSPIKLMIIVTYDFKSVIVCHFVTHVRTVTAQYYRDFLVRQVRRGVRDKHPDLADSLIIMHDNARPHKAECGTTLPDVGDGRILGHPTYSP</sequence>
<dbReference type="GO" id="GO:0003676">
    <property type="term" value="F:nucleic acid binding"/>
    <property type="evidence" value="ECO:0007669"/>
    <property type="project" value="InterPro"/>
</dbReference>
<keyword evidence="2" id="KW-1185">Reference proteome</keyword>
<proteinExistence type="predicted"/>